<proteinExistence type="predicted"/>
<name>A0A6V7P9M1_ANACO</name>
<dbReference type="AlphaFoldDB" id="A0A6V7P9M1"/>
<accession>A0A6V7P9M1</accession>
<evidence type="ECO:0008006" key="2">
    <source>
        <dbReference type="Google" id="ProtNLM"/>
    </source>
</evidence>
<sequence length="126" mass="14256">MSDGAISWESKFQLMVALSMTDIAMAHACKKATSLKRLLGELKVKQNMVGVNCDSQNAIHLVKNLMFYSRTKHIDIRYHFVRDILDEGLISLLKVHTDANPADILMKSVTREKFNWSITSLCLEAT</sequence>
<dbReference type="PANTHER" id="PTHR11439">
    <property type="entry name" value="GAG-POL-RELATED RETROTRANSPOSON"/>
    <property type="match status" value="1"/>
</dbReference>
<dbReference type="EMBL" id="LR862146">
    <property type="protein sequence ID" value="CAD1827532.1"/>
    <property type="molecule type" value="Genomic_DNA"/>
</dbReference>
<protein>
    <recommendedName>
        <fullName evidence="2">Retrovirus-related Pol polyprotein from transposon TNT 1-94</fullName>
    </recommendedName>
</protein>
<gene>
    <name evidence="1" type="ORF">CB5_LOCUS10743</name>
</gene>
<organism evidence="1">
    <name type="scientific">Ananas comosus var. bracteatus</name>
    <name type="common">red pineapple</name>
    <dbReference type="NCBI Taxonomy" id="296719"/>
    <lineage>
        <taxon>Eukaryota</taxon>
        <taxon>Viridiplantae</taxon>
        <taxon>Streptophyta</taxon>
        <taxon>Embryophyta</taxon>
        <taxon>Tracheophyta</taxon>
        <taxon>Spermatophyta</taxon>
        <taxon>Magnoliopsida</taxon>
        <taxon>Liliopsida</taxon>
        <taxon>Poales</taxon>
        <taxon>Bromeliaceae</taxon>
        <taxon>Bromelioideae</taxon>
        <taxon>Ananas</taxon>
    </lineage>
</organism>
<dbReference type="PANTHER" id="PTHR11439:SF467">
    <property type="entry name" value="INTEGRASE CATALYTIC DOMAIN-CONTAINING PROTEIN"/>
    <property type="match status" value="1"/>
</dbReference>
<evidence type="ECO:0000313" key="1">
    <source>
        <dbReference type="EMBL" id="CAD1827532.1"/>
    </source>
</evidence>
<dbReference type="CDD" id="cd09272">
    <property type="entry name" value="RNase_HI_RT_Ty1"/>
    <property type="match status" value="1"/>
</dbReference>
<reference evidence="1" key="1">
    <citation type="submission" date="2020-07" db="EMBL/GenBank/DDBJ databases">
        <authorList>
            <person name="Lin J."/>
        </authorList>
    </citation>
    <scope>NUCLEOTIDE SEQUENCE</scope>
</reference>